<protein>
    <recommendedName>
        <fullName evidence="6">Peptidoglycan binding-like domain-containing protein</fullName>
    </recommendedName>
</protein>
<name>A0ABV5YV29_9ACTN</name>
<feature type="signal peptide" evidence="3">
    <location>
        <begin position="1"/>
        <end position="22"/>
    </location>
</feature>
<evidence type="ECO:0000256" key="2">
    <source>
        <dbReference type="ARBA" id="ARBA00023054"/>
    </source>
</evidence>
<accession>A0ABV5YV29</accession>
<dbReference type="Gene3D" id="1.10.101.10">
    <property type="entry name" value="PGBD-like superfamily/PGBD"/>
    <property type="match status" value="1"/>
</dbReference>
<feature type="chain" id="PRO_5046397779" description="Peptidoglycan binding-like domain-containing protein" evidence="3">
    <location>
        <begin position="23"/>
        <end position="361"/>
    </location>
</feature>
<keyword evidence="2" id="KW-0175">Coiled coil</keyword>
<evidence type="ECO:0000313" key="4">
    <source>
        <dbReference type="EMBL" id="MFB9838366.1"/>
    </source>
</evidence>
<gene>
    <name evidence="4" type="ORF">ACFFNX_40070</name>
</gene>
<comment type="caution">
    <text evidence="4">The sequence shown here is derived from an EMBL/GenBank/DDBJ whole genome shotgun (WGS) entry which is preliminary data.</text>
</comment>
<keyword evidence="5" id="KW-1185">Reference proteome</keyword>
<dbReference type="PANTHER" id="PTHR32347">
    <property type="entry name" value="EFFLUX SYSTEM COMPONENT YKNX-RELATED"/>
    <property type="match status" value="1"/>
</dbReference>
<dbReference type="Gene3D" id="2.40.420.20">
    <property type="match status" value="1"/>
</dbReference>
<dbReference type="InterPro" id="IPR050465">
    <property type="entry name" value="UPF0194_transport"/>
</dbReference>
<comment type="subcellular location">
    <subcellularLocation>
        <location evidence="1">Cell envelope</location>
    </subcellularLocation>
</comment>
<dbReference type="SUPFAM" id="SSF47090">
    <property type="entry name" value="PGBD-like"/>
    <property type="match status" value="1"/>
</dbReference>
<dbReference type="Gene3D" id="2.40.30.170">
    <property type="match status" value="1"/>
</dbReference>
<proteinExistence type="predicted"/>
<evidence type="ECO:0000313" key="5">
    <source>
        <dbReference type="Proteomes" id="UP001589627"/>
    </source>
</evidence>
<organism evidence="4 5">
    <name type="scientific">Actinoallomurus acaciae</name>
    <dbReference type="NCBI Taxonomy" id="502577"/>
    <lineage>
        <taxon>Bacteria</taxon>
        <taxon>Bacillati</taxon>
        <taxon>Actinomycetota</taxon>
        <taxon>Actinomycetes</taxon>
        <taxon>Streptosporangiales</taxon>
        <taxon>Thermomonosporaceae</taxon>
        <taxon>Actinoallomurus</taxon>
    </lineage>
</organism>
<evidence type="ECO:0000256" key="3">
    <source>
        <dbReference type="SAM" id="SignalP"/>
    </source>
</evidence>
<feature type="non-terminal residue" evidence="4">
    <location>
        <position position="1"/>
    </location>
</feature>
<dbReference type="InterPro" id="IPR036366">
    <property type="entry name" value="PGBDSf"/>
</dbReference>
<dbReference type="InterPro" id="IPR036365">
    <property type="entry name" value="PGBD-like_sf"/>
</dbReference>
<dbReference type="RefSeq" id="WP_378211392.1">
    <property type="nucleotide sequence ID" value="NZ_JBHLZP010000503.1"/>
</dbReference>
<dbReference type="Proteomes" id="UP001589627">
    <property type="component" value="Unassembled WGS sequence"/>
</dbReference>
<dbReference type="EMBL" id="JBHLZP010000503">
    <property type="protein sequence ID" value="MFB9838366.1"/>
    <property type="molecule type" value="Genomic_DNA"/>
</dbReference>
<evidence type="ECO:0008006" key="6">
    <source>
        <dbReference type="Google" id="ProtNLM"/>
    </source>
</evidence>
<keyword evidence="3" id="KW-0732">Signal</keyword>
<reference evidence="4 5" key="1">
    <citation type="submission" date="2024-09" db="EMBL/GenBank/DDBJ databases">
        <authorList>
            <person name="Sun Q."/>
            <person name="Mori K."/>
        </authorList>
    </citation>
    <scope>NUCLEOTIDE SEQUENCE [LARGE SCALE GENOMIC DNA]</scope>
    <source>
        <strain evidence="4 5">TBRC 0563</strain>
    </source>
</reference>
<evidence type="ECO:0000256" key="1">
    <source>
        <dbReference type="ARBA" id="ARBA00004196"/>
    </source>
</evidence>
<sequence>GRRSAAAAVVVLCAAGAIVVVADPFGGDRPSAPTGAGGSLAAVRQGPLSAQVNQSGTLSYAARDDGTPYSVVNHVQGIYTWVPSAGDEIKCGRILYWVGDTPIVLLCGTRPAYRNLSAGDSGRDVRELNANLVKLGYAKKSELDPGSRYFGSATANALQKLQDDIGADETGELRLGDAVFLPGPLRVTRATATLGGRAAPGAPVAEATSSDRQVTVNLDASQQGGIKAGDKAQITLPDNTVTTGRVSRIGTVAKSSSSDDQGSSDTTIPVYITLAHPKVAGDLDQAPVQVQITTEGVKQALIVPVTALIGQAGGGYAVERVDARGVHQTVPVTLGLFDNADGLVQVSGSLSAGDRVVVPST</sequence>